<dbReference type="EMBL" id="QWKH01000077">
    <property type="protein sequence ID" value="NBI35127.1"/>
    <property type="molecule type" value="Genomic_DNA"/>
</dbReference>
<dbReference type="InterPro" id="IPR035940">
    <property type="entry name" value="CAP_sf"/>
</dbReference>
<dbReference type="Gene3D" id="2.10.270.10">
    <property type="entry name" value="Cholin Binding"/>
    <property type="match status" value="3"/>
</dbReference>
<dbReference type="Gene3D" id="3.40.10.10">
    <property type="entry name" value="DNA Methylphosphotriester Repair Domain"/>
    <property type="match status" value="1"/>
</dbReference>
<reference evidence="4" key="1">
    <citation type="submission" date="2018-08" db="EMBL/GenBank/DDBJ databases">
        <title>Murine metabolic-syndrome-specific gut microbial biobank.</title>
        <authorList>
            <person name="Liu C."/>
        </authorList>
    </citation>
    <scope>NUCLEOTIDE SEQUENCE [LARGE SCALE GENOMIC DNA]</scope>
    <source>
        <strain evidence="4">Z82</strain>
    </source>
</reference>
<dbReference type="InterPro" id="IPR014044">
    <property type="entry name" value="CAP_dom"/>
</dbReference>
<dbReference type="SUPFAM" id="SSF55797">
    <property type="entry name" value="PR-1-like"/>
    <property type="match status" value="1"/>
</dbReference>
<evidence type="ECO:0000313" key="4">
    <source>
        <dbReference type="EMBL" id="NBI35127.1"/>
    </source>
</evidence>
<protein>
    <recommendedName>
        <fullName evidence="3">SCP domain-containing protein</fullName>
    </recommendedName>
</protein>
<feature type="repeat" description="Cell wall-binding" evidence="2">
    <location>
        <begin position="454"/>
        <end position="473"/>
    </location>
</feature>
<name>A0A7C9NML6_9BACT</name>
<dbReference type="SUPFAM" id="SSF69360">
    <property type="entry name" value="Cell wall binding repeat"/>
    <property type="match status" value="2"/>
</dbReference>
<evidence type="ECO:0000259" key="3">
    <source>
        <dbReference type="Pfam" id="PF00188"/>
    </source>
</evidence>
<dbReference type="InterPro" id="IPR035451">
    <property type="entry name" value="Ada-like_dom_sf"/>
</dbReference>
<comment type="caution">
    <text evidence="4">The sequence shown here is derived from an EMBL/GenBank/DDBJ whole genome shotgun (WGS) entry which is preliminary data.</text>
</comment>
<sequence>MQDAKRQEAAVAKGRLAFLLAAALVCAALVQGVAGATVGGAAVGPWPVRAWAAELSQATVQQRIDEGSLGFFKSLGDAGEKAVAVLENPAPAVAGCTNMGAEGDATSLYNLWQTLRFMDECNQLRADEGYDPQEGEKLQTLKVDPELMAIAEVQLNWSRDNIGHSEAYKVGENLAWGYYDPFDGWYYKEKKIYDEGGSGETGHYLHIVASRYQTTGFAVAEQTSGIYGTAHGQTFDGVRSGNEDDLMTVAEFRAALEAYLPAKYLPASFEMEWSGSDYVYRAIYADGSPAEGWLSANGAWCYANADGYLARGWVHDGTGWYWMDRDYAMVTGWQPVGGEWYYLDPSAGGRMATGWKSVGGAWYWLYDSGAMATGWYKVNGEWNWSDSSGVWHANSWVKSGSRWWYAWADGTYPTSSWQLIGGKWYHFDGSGYMQTGWLNLGGTWYYLNAGGDMATGWKNVDGTWYYLNSGGDMATGWKLLGSTWYYLNADGDMATGWKNVGGTWYYLNGDGSMAANRWVGNYYVGASGAMATNQWIGDYYVDDSGLWDQSRTKEPASQQPVTTAYVGNSSTMKFHASTCAYVKKIDAANLVALSTRDAAVRQGFSPCGHCNP</sequence>
<proteinExistence type="predicted"/>
<dbReference type="PROSITE" id="PS51170">
    <property type="entry name" value="CW"/>
    <property type="match status" value="5"/>
</dbReference>
<feature type="repeat" description="Cell wall-binding" evidence="2">
    <location>
        <begin position="434"/>
        <end position="453"/>
    </location>
</feature>
<dbReference type="AlphaFoldDB" id="A0A7C9NML6"/>
<keyword evidence="1" id="KW-0677">Repeat</keyword>
<feature type="repeat" description="Cell wall-binding" evidence="2">
    <location>
        <begin position="414"/>
        <end position="433"/>
    </location>
</feature>
<dbReference type="Pfam" id="PF19127">
    <property type="entry name" value="Choline_bind_3"/>
    <property type="match status" value="1"/>
</dbReference>
<dbReference type="Pfam" id="PF00188">
    <property type="entry name" value="CAP"/>
    <property type="match status" value="1"/>
</dbReference>
<evidence type="ECO:0000256" key="1">
    <source>
        <dbReference type="ARBA" id="ARBA00022737"/>
    </source>
</evidence>
<gene>
    <name evidence="4" type="ORF">D1639_08825</name>
</gene>
<evidence type="ECO:0000256" key="2">
    <source>
        <dbReference type="PROSITE-ProRule" id="PRU00591"/>
    </source>
</evidence>
<dbReference type="InterPro" id="IPR018337">
    <property type="entry name" value="Cell_wall/Cho-bd_repeat"/>
</dbReference>
<dbReference type="Pfam" id="PF19085">
    <property type="entry name" value="Choline_bind_2"/>
    <property type="match status" value="1"/>
</dbReference>
<feature type="repeat" description="Cell wall-binding" evidence="2">
    <location>
        <begin position="474"/>
        <end position="493"/>
    </location>
</feature>
<accession>A0A7C9NML6</accession>
<organism evidence="4">
    <name type="scientific">Muribaculaceae bacterium Z82</name>
    <dbReference type="NCBI Taxonomy" id="2304548"/>
    <lineage>
        <taxon>Bacteria</taxon>
        <taxon>Pseudomonadati</taxon>
        <taxon>Bacteroidota</taxon>
        <taxon>Bacteroidia</taxon>
        <taxon>Bacteroidales</taxon>
        <taxon>Muribaculaceae</taxon>
    </lineage>
</organism>
<dbReference type="Pfam" id="PF01473">
    <property type="entry name" value="Choline_bind_1"/>
    <property type="match status" value="4"/>
</dbReference>
<feature type="domain" description="SCP" evidence="3">
    <location>
        <begin position="119"/>
        <end position="227"/>
    </location>
</feature>
<dbReference type="SUPFAM" id="SSF57884">
    <property type="entry name" value="Ada DNA repair protein, N-terminal domain (N-Ada 10)"/>
    <property type="match status" value="1"/>
</dbReference>
<feature type="repeat" description="Cell wall-binding" evidence="2">
    <location>
        <begin position="494"/>
        <end position="513"/>
    </location>
</feature>